<dbReference type="PANTHER" id="PTHR10622">
    <property type="entry name" value="HET DOMAIN-CONTAINING PROTEIN"/>
    <property type="match status" value="1"/>
</dbReference>
<dbReference type="Pfam" id="PF06985">
    <property type="entry name" value="HET"/>
    <property type="match status" value="1"/>
</dbReference>
<gene>
    <name evidence="2" type="ORF">VKT23_015712</name>
</gene>
<keyword evidence="3" id="KW-1185">Reference proteome</keyword>
<proteinExistence type="predicted"/>
<evidence type="ECO:0000313" key="3">
    <source>
        <dbReference type="Proteomes" id="UP001498398"/>
    </source>
</evidence>
<accession>A0ABR1J0F7</accession>
<reference evidence="2 3" key="1">
    <citation type="submission" date="2024-01" db="EMBL/GenBank/DDBJ databases">
        <title>A draft genome for the cacao thread blight pathogen Marasmiellus scandens.</title>
        <authorList>
            <person name="Baruah I.K."/>
            <person name="Leung J."/>
            <person name="Bukari Y."/>
            <person name="Amoako-Attah I."/>
            <person name="Meinhardt L.W."/>
            <person name="Bailey B.A."/>
            <person name="Cohen S.P."/>
        </authorList>
    </citation>
    <scope>NUCLEOTIDE SEQUENCE [LARGE SCALE GENOMIC DNA]</scope>
    <source>
        <strain evidence="2 3">GH-19</strain>
    </source>
</reference>
<evidence type="ECO:0000313" key="2">
    <source>
        <dbReference type="EMBL" id="KAK7443539.1"/>
    </source>
</evidence>
<feature type="domain" description="Heterokaryon incompatibility" evidence="1">
    <location>
        <begin position="115"/>
        <end position="201"/>
    </location>
</feature>
<sequence>MNPWPVVRMPSPPLSGIPGSSSWNRYSFILPSEDVTTFPYSSISNEELQLLFTLDTVHPYLSHRIVHSRGKNDSTKNPLSPNLIEPIHVCPRRLIDTRTLQLVEFEDPDTIIPPYAILSHRWFPSEEVVYDEFLHPREDTKSKSGYLKIEASAREARQDGISYIWIDTCCIKQGDHADVAANITSMFAFYQNAEVCYAYLVDVGVFDMFSPESQPFLHLESEWFTRGWTLQELVAPRTVIFFNRHWHRIGDKNSDALLRHAIHQRTTIPPSILSGVQSLQEINVLTRMTWSTGRETTKPQDRAYCVQGLLGINDIEPDYNEKPWRSFNRLGKALAQANPQFLKELGIGDGDEVFGDMDSFIFYQQLRTRLDDEKLRMLGFVRGQSYSRGSGND</sequence>
<dbReference type="PANTHER" id="PTHR10622:SF10">
    <property type="entry name" value="HET DOMAIN-CONTAINING PROTEIN"/>
    <property type="match status" value="1"/>
</dbReference>
<dbReference type="EMBL" id="JBANRG010000054">
    <property type="protein sequence ID" value="KAK7443539.1"/>
    <property type="molecule type" value="Genomic_DNA"/>
</dbReference>
<organism evidence="2 3">
    <name type="scientific">Marasmiellus scandens</name>
    <dbReference type="NCBI Taxonomy" id="2682957"/>
    <lineage>
        <taxon>Eukaryota</taxon>
        <taxon>Fungi</taxon>
        <taxon>Dikarya</taxon>
        <taxon>Basidiomycota</taxon>
        <taxon>Agaricomycotina</taxon>
        <taxon>Agaricomycetes</taxon>
        <taxon>Agaricomycetidae</taxon>
        <taxon>Agaricales</taxon>
        <taxon>Marasmiineae</taxon>
        <taxon>Omphalotaceae</taxon>
        <taxon>Marasmiellus</taxon>
    </lineage>
</organism>
<dbReference type="Proteomes" id="UP001498398">
    <property type="component" value="Unassembled WGS sequence"/>
</dbReference>
<protein>
    <recommendedName>
        <fullName evidence="1">Heterokaryon incompatibility domain-containing protein</fullName>
    </recommendedName>
</protein>
<dbReference type="InterPro" id="IPR010730">
    <property type="entry name" value="HET"/>
</dbReference>
<comment type="caution">
    <text evidence="2">The sequence shown here is derived from an EMBL/GenBank/DDBJ whole genome shotgun (WGS) entry which is preliminary data.</text>
</comment>
<name>A0ABR1J0F7_9AGAR</name>
<evidence type="ECO:0000259" key="1">
    <source>
        <dbReference type="Pfam" id="PF06985"/>
    </source>
</evidence>